<reference evidence="2" key="1">
    <citation type="submission" date="2018-02" db="EMBL/GenBank/DDBJ databases">
        <authorList>
            <person name="Hausmann B."/>
        </authorList>
    </citation>
    <scope>NUCLEOTIDE SEQUENCE [LARGE SCALE GENOMIC DNA]</scope>
    <source>
        <strain evidence="2">Peat soil MAG SbA5</strain>
    </source>
</reference>
<organism evidence="1 2">
    <name type="scientific">Candidatus Sulfuritelmatomonas gaucii</name>
    <dbReference type="NCBI Taxonomy" id="2043161"/>
    <lineage>
        <taxon>Bacteria</taxon>
        <taxon>Pseudomonadati</taxon>
        <taxon>Acidobacteriota</taxon>
        <taxon>Terriglobia</taxon>
        <taxon>Terriglobales</taxon>
        <taxon>Acidobacteriaceae</taxon>
        <taxon>Candidatus Sulfuritelmatomonas</taxon>
    </lineage>
</organism>
<sequence length="138" mass="15175">MLLLISHLMRARLRVDATLSQAKPLHRPPAHQVLLHNLRRIFRLHVAVPHRLGVHHHRGTVLALVQAAGFVNPHLGLEPCLSAQLLQPRMQFALAIAGAGGPWRIDRADVVADKNVALKRGQDGILLGKPVLAWSSPE</sequence>
<protein>
    <submittedName>
        <fullName evidence="1">Uncharacterized protein</fullName>
    </submittedName>
</protein>
<gene>
    <name evidence="1" type="ORF">SBA5_570004</name>
</gene>
<proteinExistence type="predicted"/>
<evidence type="ECO:0000313" key="2">
    <source>
        <dbReference type="Proteomes" id="UP000239735"/>
    </source>
</evidence>
<name>A0A2N9LV48_9BACT</name>
<dbReference type="AlphaFoldDB" id="A0A2N9LV48"/>
<dbReference type="Proteomes" id="UP000239735">
    <property type="component" value="Unassembled WGS sequence"/>
</dbReference>
<accession>A0A2N9LV48</accession>
<dbReference type="EMBL" id="OKRB01000116">
    <property type="protein sequence ID" value="SPE27112.1"/>
    <property type="molecule type" value="Genomic_DNA"/>
</dbReference>
<evidence type="ECO:0000313" key="1">
    <source>
        <dbReference type="EMBL" id="SPE27112.1"/>
    </source>
</evidence>